<name>A0AAV9GL52_9PEZI</name>
<comment type="caution">
    <text evidence="2">The sequence shown here is derived from an EMBL/GenBank/DDBJ whole genome shotgun (WGS) entry which is preliminary data.</text>
</comment>
<gene>
    <name evidence="2" type="ORF">QBC34DRAFT_449178</name>
</gene>
<feature type="compositionally biased region" description="Acidic residues" evidence="1">
    <location>
        <begin position="448"/>
        <end position="457"/>
    </location>
</feature>
<evidence type="ECO:0008006" key="4">
    <source>
        <dbReference type="Google" id="ProtNLM"/>
    </source>
</evidence>
<proteinExistence type="predicted"/>
<organism evidence="2 3">
    <name type="scientific">Podospora aff. communis PSN243</name>
    <dbReference type="NCBI Taxonomy" id="3040156"/>
    <lineage>
        <taxon>Eukaryota</taxon>
        <taxon>Fungi</taxon>
        <taxon>Dikarya</taxon>
        <taxon>Ascomycota</taxon>
        <taxon>Pezizomycotina</taxon>
        <taxon>Sordariomycetes</taxon>
        <taxon>Sordariomycetidae</taxon>
        <taxon>Sordariales</taxon>
        <taxon>Podosporaceae</taxon>
        <taxon>Podospora</taxon>
    </lineage>
</organism>
<feature type="region of interest" description="Disordered" evidence="1">
    <location>
        <begin position="448"/>
        <end position="471"/>
    </location>
</feature>
<dbReference type="EMBL" id="MU865940">
    <property type="protein sequence ID" value="KAK4448938.1"/>
    <property type="molecule type" value="Genomic_DNA"/>
</dbReference>
<protein>
    <recommendedName>
        <fullName evidence="4">Ig-like domain-containing protein</fullName>
    </recommendedName>
</protein>
<accession>A0AAV9GL52</accession>
<evidence type="ECO:0000313" key="2">
    <source>
        <dbReference type="EMBL" id="KAK4448938.1"/>
    </source>
</evidence>
<evidence type="ECO:0000256" key="1">
    <source>
        <dbReference type="SAM" id="MobiDB-lite"/>
    </source>
</evidence>
<reference evidence="2" key="1">
    <citation type="journal article" date="2023" name="Mol. Phylogenet. Evol.">
        <title>Genome-scale phylogeny and comparative genomics of the fungal order Sordariales.</title>
        <authorList>
            <person name="Hensen N."/>
            <person name="Bonometti L."/>
            <person name="Westerberg I."/>
            <person name="Brannstrom I.O."/>
            <person name="Guillou S."/>
            <person name="Cros-Aarteil S."/>
            <person name="Calhoun S."/>
            <person name="Haridas S."/>
            <person name="Kuo A."/>
            <person name="Mondo S."/>
            <person name="Pangilinan J."/>
            <person name="Riley R."/>
            <person name="LaButti K."/>
            <person name="Andreopoulos B."/>
            <person name="Lipzen A."/>
            <person name="Chen C."/>
            <person name="Yan M."/>
            <person name="Daum C."/>
            <person name="Ng V."/>
            <person name="Clum A."/>
            <person name="Steindorff A."/>
            <person name="Ohm R.A."/>
            <person name="Martin F."/>
            <person name="Silar P."/>
            <person name="Natvig D.O."/>
            <person name="Lalanne C."/>
            <person name="Gautier V."/>
            <person name="Ament-Velasquez S.L."/>
            <person name="Kruys A."/>
            <person name="Hutchinson M.I."/>
            <person name="Powell A.J."/>
            <person name="Barry K."/>
            <person name="Miller A.N."/>
            <person name="Grigoriev I.V."/>
            <person name="Debuchy R."/>
            <person name="Gladieux P."/>
            <person name="Hiltunen Thoren M."/>
            <person name="Johannesson H."/>
        </authorList>
    </citation>
    <scope>NUCLEOTIDE SEQUENCE</scope>
    <source>
        <strain evidence="2">PSN243</strain>
    </source>
</reference>
<evidence type="ECO:0000313" key="3">
    <source>
        <dbReference type="Proteomes" id="UP001321760"/>
    </source>
</evidence>
<reference evidence="2" key="2">
    <citation type="submission" date="2023-05" db="EMBL/GenBank/DDBJ databases">
        <authorList>
            <consortium name="Lawrence Berkeley National Laboratory"/>
            <person name="Steindorff A."/>
            <person name="Hensen N."/>
            <person name="Bonometti L."/>
            <person name="Westerberg I."/>
            <person name="Brannstrom I.O."/>
            <person name="Guillou S."/>
            <person name="Cros-Aarteil S."/>
            <person name="Calhoun S."/>
            <person name="Haridas S."/>
            <person name="Kuo A."/>
            <person name="Mondo S."/>
            <person name="Pangilinan J."/>
            <person name="Riley R."/>
            <person name="Labutti K."/>
            <person name="Andreopoulos B."/>
            <person name="Lipzen A."/>
            <person name="Chen C."/>
            <person name="Yanf M."/>
            <person name="Daum C."/>
            <person name="Ng V."/>
            <person name="Clum A."/>
            <person name="Ohm R."/>
            <person name="Martin F."/>
            <person name="Silar P."/>
            <person name="Natvig D."/>
            <person name="Lalanne C."/>
            <person name="Gautier V."/>
            <person name="Ament-Velasquez S.L."/>
            <person name="Kruys A."/>
            <person name="Hutchinson M.I."/>
            <person name="Powell A.J."/>
            <person name="Barry K."/>
            <person name="Miller A.N."/>
            <person name="Grigoriev I.V."/>
            <person name="Debuchy R."/>
            <person name="Gladieux P."/>
            <person name="Thoren M.H."/>
            <person name="Johannesson H."/>
        </authorList>
    </citation>
    <scope>NUCLEOTIDE SEQUENCE</scope>
    <source>
        <strain evidence="2">PSN243</strain>
    </source>
</reference>
<keyword evidence="3" id="KW-1185">Reference proteome</keyword>
<dbReference type="AlphaFoldDB" id="A0AAV9GL52"/>
<dbReference type="Proteomes" id="UP001321760">
    <property type="component" value="Unassembled WGS sequence"/>
</dbReference>
<sequence>MEQVIGRLQAALASATNEVTYEAPKEFHPVGQLLSNRRKRDAEDGKSHTTARRLAALFAGVCPKTPALIKAYGKRASDIATQATKKISPSHFNSIFSQYTGVDATSMWAAATSSQDAEGGAIHVHLLACMLASVWEPPEAISIWAEIVEQRRLEIALEVDRGGSVPFATAVAANQAEIPRQQLAEWDASARAWLEVANSVKEKEQKKLGLILPNIETSMGPLPNTYPNVKSAWAKAVATMGNLVSGIPQEVSDGPAIIGLSAWHLYPDMHVFGRRNVEIHMKDDLIPPGGILTLGCSPSNTTSKSGITWSLSLAKLKFYGSPVQATTSLQGDSSRLTVDQFRLVLLGCVLRTWNMAPTDDATNVSELRIDFHSVRPWYGCMALLEKAAKAYLSHDDIDTETFVNLGRNRPIFGPLTPGGTLNYGCGDARWLDPDLVKPVGVQVGEEEVDDEMTDVGDSDTSSMSDRDSELGGGLPTSIVTPLGVQFDFYFGDPDLACVFLPAKTLSKVPVARFLAGDITWALGCSMQYNVESITEPDRFNDPMLAWLSKLNYGLSCLGSLTDPVISIRTLDRSIESSKWAKDWDLYEIESTNAGKGKHAGTTAREFVSKSSAMPVNHRFSVLAYFLSGCDIGHSEIHDTANCVSVGNSIYVPNELLRDPLQSRAGPRDIVRILGNIGQPGLVIFSSVKEPMIASTDDGAWRVVSKMASFDGRPEDLFGSTSMHLGFTAWERSMDMADSHGKQDVQFTKMESVISIRDSGTWVGDVDVMAAMRSPHIYSLSRQPPCHHKPGEPMTLPLKSIGNWDELRECQSGLAVVRAHGNWLARLVDFSIATVSTKLEWWRRR</sequence>